<dbReference type="InterPro" id="IPR000962">
    <property type="entry name" value="Znf_DskA_TraR"/>
</dbReference>
<dbReference type="PANTHER" id="PTHR33823:SF4">
    <property type="entry name" value="GENERAL STRESS PROTEIN 16O"/>
    <property type="match status" value="1"/>
</dbReference>
<dbReference type="STRING" id="1385511.GCA_000425225_02070"/>
<feature type="compositionally biased region" description="Basic and acidic residues" evidence="5">
    <location>
        <begin position="13"/>
        <end position="26"/>
    </location>
</feature>
<dbReference type="OrthoDB" id="9811543at2"/>
<evidence type="ECO:0000256" key="2">
    <source>
        <dbReference type="ARBA" id="ARBA00022771"/>
    </source>
</evidence>
<dbReference type="RefSeq" id="WP_027446077.1">
    <property type="nucleotide sequence ID" value="NZ_AULJ01000020.1"/>
</dbReference>
<dbReference type="InterPro" id="IPR037187">
    <property type="entry name" value="DnaK_N"/>
</dbReference>
<keyword evidence="3" id="KW-0862">Zinc</keyword>
<dbReference type="InterPro" id="IPR014240">
    <property type="entry name" value="YteA"/>
</dbReference>
<keyword evidence="8" id="KW-1185">Reference proteome</keyword>
<dbReference type="EMBL" id="AVPF01000023">
    <property type="protein sequence ID" value="KGX87613.1"/>
    <property type="molecule type" value="Genomic_DNA"/>
</dbReference>
<dbReference type="PANTHER" id="PTHR33823">
    <property type="entry name" value="RNA POLYMERASE-BINDING TRANSCRIPTION FACTOR DKSA-RELATED"/>
    <property type="match status" value="1"/>
</dbReference>
<evidence type="ECO:0000313" key="8">
    <source>
        <dbReference type="Proteomes" id="UP000030403"/>
    </source>
</evidence>
<reference evidence="7 8" key="1">
    <citation type="submission" date="2013-08" db="EMBL/GenBank/DDBJ databases">
        <authorList>
            <person name="Huang J."/>
            <person name="Wang G."/>
        </authorList>
    </citation>
    <scope>NUCLEOTIDE SEQUENCE [LARGE SCALE GENOMIC DNA]</scope>
    <source>
        <strain evidence="7 8">BH030004</strain>
    </source>
</reference>
<dbReference type="Pfam" id="PF01258">
    <property type="entry name" value="zf-dskA_traR"/>
    <property type="match status" value="1"/>
</dbReference>
<evidence type="ECO:0000256" key="3">
    <source>
        <dbReference type="ARBA" id="ARBA00022833"/>
    </source>
</evidence>
<comment type="caution">
    <text evidence="7">The sequence shown here is derived from an EMBL/GenBank/DDBJ whole genome shotgun (WGS) entry which is preliminary data.</text>
</comment>
<dbReference type="SUPFAM" id="SSF109635">
    <property type="entry name" value="DnaK suppressor protein DksA, alpha-hairpin domain"/>
    <property type="match status" value="1"/>
</dbReference>
<proteinExistence type="predicted"/>
<name>A0A0A5G8V9_9BACI</name>
<accession>A0A0A5G8V9</accession>
<dbReference type="PROSITE" id="PS51128">
    <property type="entry name" value="ZF_DKSA_2"/>
    <property type="match status" value="1"/>
</dbReference>
<dbReference type="Gene3D" id="1.20.120.910">
    <property type="entry name" value="DksA, coiled-coil domain"/>
    <property type="match status" value="1"/>
</dbReference>
<evidence type="ECO:0000259" key="6">
    <source>
        <dbReference type="Pfam" id="PF01258"/>
    </source>
</evidence>
<evidence type="ECO:0000256" key="5">
    <source>
        <dbReference type="SAM" id="MobiDB-lite"/>
    </source>
</evidence>
<feature type="zinc finger region" description="dksA C4-type" evidence="4">
    <location>
        <begin position="94"/>
        <end position="118"/>
    </location>
</feature>
<dbReference type="Proteomes" id="UP000030403">
    <property type="component" value="Unassembled WGS sequence"/>
</dbReference>
<feature type="region of interest" description="Disordered" evidence="5">
    <location>
        <begin position="1"/>
        <end position="26"/>
    </location>
</feature>
<dbReference type="eggNOG" id="COG1734">
    <property type="taxonomic scope" value="Bacteria"/>
</dbReference>
<organism evidence="7 8">
    <name type="scientific">Pontibacillus marinus BH030004 = DSM 16465</name>
    <dbReference type="NCBI Taxonomy" id="1385511"/>
    <lineage>
        <taxon>Bacteria</taxon>
        <taxon>Bacillati</taxon>
        <taxon>Bacillota</taxon>
        <taxon>Bacilli</taxon>
        <taxon>Bacillales</taxon>
        <taxon>Bacillaceae</taxon>
        <taxon>Pontibacillus</taxon>
    </lineage>
</organism>
<sequence>MLTSQQQASFKQELQKQKQELLSHLEQNDHFDLETASVHGSVDELSNYDNHPGDNASYLYEREKDIALNEHAEDELKNINHALERMNQGTYGQCEECGKDIPAERLEALPTTTFCIEHSRDQEEHERRPVEEEIIQPGLRRESDEESGTNFYDAEDSWQDVARYGTSETPSDFSGQDIDDYSDTYINSDEPVNYVEDYENFTGVDMYGKEVKVYPNPSHEEYEEDLDESGMMSVVGELHYHETDGYVDEKAKEEEEDNFWK</sequence>
<dbReference type="GO" id="GO:0008270">
    <property type="term" value="F:zinc ion binding"/>
    <property type="evidence" value="ECO:0007669"/>
    <property type="project" value="UniProtKB-KW"/>
</dbReference>
<feature type="domain" description="Zinc finger DksA/TraR C4-type" evidence="6">
    <location>
        <begin position="89"/>
        <end position="117"/>
    </location>
</feature>
<evidence type="ECO:0000313" key="7">
    <source>
        <dbReference type="EMBL" id="KGX87613.1"/>
    </source>
</evidence>
<dbReference type="SUPFAM" id="SSF57716">
    <property type="entry name" value="Glucocorticoid receptor-like (DNA-binding domain)"/>
    <property type="match status" value="1"/>
</dbReference>
<evidence type="ECO:0000256" key="4">
    <source>
        <dbReference type="PROSITE-ProRule" id="PRU00510"/>
    </source>
</evidence>
<keyword evidence="2" id="KW-0863">Zinc-finger</keyword>
<keyword evidence="1" id="KW-0479">Metal-binding</keyword>
<dbReference type="AlphaFoldDB" id="A0A0A5G8V9"/>
<evidence type="ECO:0000256" key="1">
    <source>
        <dbReference type="ARBA" id="ARBA00022723"/>
    </source>
</evidence>
<feature type="compositionally biased region" description="Polar residues" evidence="5">
    <location>
        <begin position="1"/>
        <end position="10"/>
    </location>
</feature>
<gene>
    <name evidence="7" type="ORF">N783_09355</name>
</gene>
<dbReference type="NCBIfam" id="TIGR02890">
    <property type="entry name" value="bacill_yteA"/>
    <property type="match status" value="1"/>
</dbReference>
<protein>
    <recommendedName>
        <fullName evidence="6">Zinc finger DksA/TraR C4-type domain-containing protein</fullName>
    </recommendedName>
</protein>